<reference evidence="3" key="1">
    <citation type="submission" date="2020-10" db="EMBL/GenBank/DDBJ databases">
        <title>Unveiling of a novel bifunctional photoreceptor, Dualchrome1, isolated from a cosmopolitan green alga.</title>
        <authorList>
            <person name="Suzuki S."/>
            <person name="Kawachi M."/>
        </authorList>
    </citation>
    <scope>NUCLEOTIDE SEQUENCE</scope>
    <source>
        <strain evidence="3">NIES 2893</strain>
    </source>
</reference>
<dbReference type="EMBL" id="BNJQ01000019">
    <property type="protein sequence ID" value="GHP08147.1"/>
    <property type="molecule type" value="Genomic_DNA"/>
</dbReference>
<keyword evidence="2" id="KW-0812">Transmembrane</keyword>
<evidence type="ECO:0000256" key="2">
    <source>
        <dbReference type="SAM" id="Phobius"/>
    </source>
</evidence>
<evidence type="ECO:0000313" key="3">
    <source>
        <dbReference type="EMBL" id="GHP08147.1"/>
    </source>
</evidence>
<organism evidence="3 4">
    <name type="scientific">Pycnococcus provasolii</name>
    <dbReference type="NCBI Taxonomy" id="41880"/>
    <lineage>
        <taxon>Eukaryota</taxon>
        <taxon>Viridiplantae</taxon>
        <taxon>Chlorophyta</taxon>
        <taxon>Pseudoscourfieldiophyceae</taxon>
        <taxon>Pseudoscourfieldiales</taxon>
        <taxon>Pycnococcaceae</taxon>
        <taxon>Pycnococcus</taxon>
    </lineage>
</organism>
<evidence type="ECO:0000256" key="1">
    <source>
        <dbReference type="SAM" id="MobiDB-lite"/>
    </source>
</evidence>
<sequence length="488" mass="54605">MQRVGATGFRAHPLADEHLGHEQAEKRHRHAQAATPSAFNSGQGRLYSKYRFFLGLVLALMAVVILSTKGQAHLRHRRRSAAEDDAFPSASEDGGEDAPARPVSLEDDDAEFRVEVSDEDLKNLASSKSTTTPKRRNNSPSTRDHVATADKRFWADRLAQKRAFKKLDEVIRARSEQQGKGEDETKQRRRVDDGENDGVSEALKKMRMAAREAKVKAYLALRSGAPGMDEARAADLAATGVQLSVNANKAVQLAAKAAEKKPHEFDQRLIEYERMRRDREAGRRSRLGDITDEREREKAWKSELAEALNIPHADVESSQRADPTELDLISGRNVEEVGAHVFLCLDDEDVTSLVKALSDIVVGVAHSPTAGGQASRLTGKMDKAKRHTLETLSIHVITARPLIDRYATVISQNFAYLNVEVTADKTEVHSKQLHVRVSLPQRTIEDKKHGLRQCRKLHVDSNHNVEEADKRADVRFNIVREIAREEWD</sequence>
<feature type="compositionally biased region" description="Basic and acidic residues" evidence="1">
    <location>
        <begin position="173"/>
        <end position="193"/>
    </location>
</feature>
<feature type="region of interest" description="Disordered" evidence="1">
    <location>
        <begin position="173"/>
        <end position="199"/>
    </location>
</feature>
<dbReference type="Proteomes" id="UP000660262">
    <property type="component" value="Unassembled WGS sequence"/>
</dbReference>
<dbReference type="AlphaFoldDB" id="A0A830HT69"/>
<feature type="compositionally biased region" description="Basic and acidic residues" evidence="1">
    <location>
        <begin position="111"/>
        <end position="122"/>
    </location>
</feature>
<feature type="region of interest" description="Disordered" evidence="1">
    <location>
        <begin position="72"/>
        <end position="148"/>
    </location>
</feature>
<keyword evidence="2" id="KW-1133">Transmembrane helix</keyword>
<keyword evidence="4" id="KW-1185">Reference proteome</keyword>
<evidence type="ECO:0000313" key="4">
    <source>
        <dbReference type="Proteomes" id="UP000660262"/>
    </source>
</evidence>
<name>A0A830HT69_9CHLO</name>
<gene>
    <name evidence="3" type="ORF">PPROV_000688900</name>
</gene>
<comment type="caution">
    <text evidence="3">The sequence shown here is derived from an EMBL/GenBank/DDBJ whole genome shotgun (WGS) entry which is preliminary data.</text>
</comment>
<keyword evidence="2" id="KW-0472">Membrane</keyword>
<feature type="transmembrane region" description="Helical" evidence="2">
    <location>
        <begin position="50"/>
        <end position="68"/>
    </location>
</feature>
<protein>
    <submittedName>
        <fullName evidence="3">Uncharacterized protein</fullName>
    </submittedName>
</protein>
<proteinExistence type="predicted"/>
<accession>A0A830HT69</accession>